<evidence type="ECO:0000256" key="1">
    <source>
        <dbReference type="ARBA" id="ARBA00001913"/>
    </source>
</evidence>
<comment type="subunit">
    <text evidence="2">Monomer.</text>
</comment>
<dbReference type="InterPro" id="IPR041371">
    <property type="entry name" value="GH92_N"/>
</dbReference>
<dbReference type="InterPro" id="IPR014718">
    <property type="entry name" value="GH-type_carb-bd"/>
</dbReference>
<dbReference type="Gene3D" id="1.20.1050.60">
    <property type="entry name" value="alpha-1,2-mannosidase"/>
    <property type="match status" value="1"/>
</dbReference>
<dbReference type="Pfam" id="PF07971">
    <property type="entry name" value="Glyco_hydro_92"/>
    <property type="match status" value="1"/>
</dbReference>
<dbReference type="GO" id="GO:0005975">
    <property type="term" value="P:carbohydrate metabolic process"/>
    <property type="evidence" value="ECO:0007669"/>
    <property type="project" value="InterPro"/>
</dbReference>
<evidence type="ECO:0000259" key="5">
    <source>
        <dbReference type="Pfam" id="PF07971"/>
    </source>
</evidence>
<evidence type="ECO:0000313" key="8">
    <source>
        <dbReference type="Proteomes" id="UP000434850"/>
    </source>
</evidence>
<evidence type="ECO:0000256" key="4">
    <source>
        <dbReference type="SAM" id="SignalP"/>
    </source>
</evidence>
<name>A0A6I4ICW1_9SPHI</name>
<dbReference type="EMBL" id="WQLA01000008">
    <property type="protein sequence ID" value="MVN93002.1"/>
    <property type="molecule type" value="Genomic_DNA"/>
</dbReference>
<dbReference type="PANTHER" id="PTHR12143">
    <property type="entry name" value="PEPTIDE N-GLYCANASE PNGASE -RELATED"/>
    <property type="match status" value="1"/>
</dbReference>
<dbReference type="InterPro" id="IPR008928">
    <property type="entry name" value="6-hairpin_glycosidase_sf"/>
</dbReference>
<evidence type="ECO:0000259" key="6">
    <source>
        <dbReference type="Pfam" id="PF17678"/>
    </source>
</evidence>
<comment type="caution">
    <text evidence="7">The sequence shown here is derived from an EMBL/GenBank/DDBJ whole genome shotgun (WGS) entry which is preliminary data.</text>
</comment>
<dbReference type="GO" id="GO:0000224">
    <property type="term" value="F:peptide-N4-(N-acetyl-beta-glucosaminyl)asparagine amidase activity"/>
    <property type="evidence" value="ECO:0007669"/>
    <property type="project" value="TreeGrafter"/>
</dbReference>
<dbReference type="Pfam" id="PF17678">
    <property type="entry name" value="Glyco_hydro_92N"/>
    <property type="match status" value="1"/>
</dbReference>
<protein>
    <submittedName>
        <fullName evidence="7">Glycoside hydrolase family 92 protein</fullName>
    </submittedName>
</protein>
<dbReference type="RefSeq" id="WP_157543321.1">
    <property type="nucleotide sequence ID" value="NZ_WQLA01000008.1"/>
</dbReference>
<dbReference type="InterPro" id="IPR005887">
    <property type="entry name" value="GH92_a_mannosidase_put"/>
</dbReference>
<dbReference type="PANTHER" id="PTHR12143:SF39">
    <property type="entry name" value="SECRETED PROTEIN"/>
    <property type="match status" value="1"/>
</dbReference>
<dbReference type="GO" id="GO:0005829">
    <property type="term" value="C:cytosol"/>
    <property type="evidence" value="ECO:0007669"/>
    <property type="project" value="TreeGrafter"/>
</dbReference>
<dbReference type="Gene3D" id="3.30.2080.10">
    <property type="entry name" value="GH92 mannosidase domain"/>
    <property type="match status" value="1"/>
</dbReference>
<dbReference type="GO" id="GO:0006516">
    <property type="term" value="P:glycoprotein catabolic process"/>
    <property type="evidence" value="ECO:0007669"/>
    <property type="project" value="TreeGrafter"/>
</dbReference>
<reference evidence="7 8" key="1">
    <citation type="submission" date="2019-12" db="EMBL/GenBank/DDBJ databases">
        <title>Mucilaginibacter sp. HME9299 genome sequencing and assembly.</title>
        <authorList>
            <person name="Kang H."/>
            <person name="Kim H."/>
            <person name="Joh K."/>
        </authorList>
    </citation>
    <scope>NUCLEOTIDE SEQUENCE [LARGE SCALE GENOMIC DNA]</scope>
    <source>
        <strain evidence="7 8">HME9299</strain>
    </source>
</reference>
<keyword evidence="3" id="KW-0106">Calcium</keyword>
<dbReference type="OrthoDB" id="9758101at2"/>
<organism evidence="7 8">
    <name type="scientific">Mucilaginibacter aquatilis</name>
    <dbReference type="NCBI Taxonomy" id="1517760"/>
    <lineage>
        <taxon>Bacteria</taxon>
        <taxon>Pseudomonadati</taxon>
        <taxon>Bacteroidota</taxon>
        <taxon>Sphingobacteriia</taxon>
        <taxon>Sphingobacteriales</taxon>
        <taxon>Sphingobacteriaceae</taxon>
        <taxon>Mucilaginibacter</taxon>
    </lineage>
</organism>
<evidence type="ECO:0000256" key="3">
    <source>
        <dbReference type="ARBA" id="ARBA00022837"/>
    </source>
</evidence>
<dbReference type="SUPFAM" id="SSF48208">
    <property type="entry name" value="Six-hairpin glycosidases"/>
    <property type="match status" value="1"/>
</dbReference>
<dbReference type="FunFam" id="1.20.1050.60:FF:000001">
    <property type="entry name" value="Putative alpha-1,2-mannosidase"/>
    <property type="match status" value="1"/>
</dbReference>
<keyword evidence="4" id="KW-0732">Signal</keyword>
<gene>
    <name evidence="7" type="ORF">GO816_17865</name>
</gene>
<dbReference type="FunFam" id="3.30.2080.10:FF:000001">
    <property type="entry name" value="Alpha-1,2-mannosidase subfamily"/>
    <property type="match status" value="1"/>
</dbReference>
<evidence type="ECO:0000256" key="2">
    <source>
        <dbReference type="ARBA" id="ARBA00011245"/>
    </source>
</evidence>
<evidence type="ECO:0000313" key="7">
    <source>
        <dbReference type="EMBL" id="MVN93002.1"/>
    </source>
</evidence>
<feature type="chain" id="PRO_5026113264" evidence="4">
    <location>
        <begin position="23"/>
        <end position="735"/>
    </location>
</feature>
<keyword evidence="7" id="KW-0378">Hydrolase</keyword>
<dbReference type="InterPro" id="IPR050883">
    <property type="entry name" value="PNGase"/>
</dbReference>
<feature type="domain" description="Glycosyl hydrolase family 92" evidence="5">
    <location>
        <begin position="259"/>
        <end position="725"/>
    </location>
</feature>
<dbReference type="Gene3D" id="2.70.98.10">
    <property type="match status" value="1"/>
</dbReference>
<comment type="cofactor">
    <cofactor evidence="1">
        <name>Ca(2+)</name>
        <dbReference type="ChEBI" id="CHEBI:29108"/>
    </cofactor>
</comment>
<dbReference type="Gene3D" id="1.20.1610.10">
    <property type="entry name" value="alpha-1,2-mannosidases domains"/>
    <property type="match status" value="1"/>
</dbReference>
<accession>A0A6I4ICW1</accession>
<keyword evidence="8" id="KW-1185">Reference proteome</keyword>
<feature type="signal peptide" evidence="4">
    <location>
        <begin position="1"/>
        <end position="22"/>
    </location>
</feature>
<dbReference type="GO" id="GO:0030246">
    <property type="term" value="F:carbohydrate binding"/>
    <property type="evidence" value="ECO:0007669"/>
    <property type="project" value="InterPro"/>
</dbReference>
<proteinExistence type="predicted"/>
<dbReference type="NCBIfam" id="TIGR01180">
    <property type="entry name" value="aman2_put"/>
    <property type="match status" value="1"/>
</dbReference>
<dbReference type="InterPro" id="IPR012939">
    <property type="entry name" value="Glyco_hydro_92"/>
</dbReference>
<sequence>MRNLFCLLFCICVGKLAFPQQSQVVNYVDPFIGTGGTGHTYPGATVPNGMVQLSPETGYAGWNYCAGYRHEDSTILGFSHTHLSGTGALDLGDILLMPFTGKVTPQEYYKSSFSHQDEKASVGYYAVKLKTFDVKAELTASAHVGMHRYSYPAKQVANLLLDLRHGLVGESPGNLDRHVMESSFKIENRTTLSGYTITNGWAGRKHVYFVMQLNQPFNSYTWVSDSTAKRNQRAVFQFNKPDRSQVIVKVGISSVSIENARQNLKEEAGNLDFDQLHQRARQQWERELACVDIDASKSQKQIFYTALYHALVAPNNIADVNGQYRGADNKVYTSPGKAYYSTLSLWDTFRALNSLYTILYPQKTNGIVASMIDHYKVVGYLPIWTLWGHENFCMIGNHAVPVIADAYLKGIRNYDTAKAYEAIRTSLTANHRNSEWDLYNKYGYLPSDLYKVESVSTTLENGVDDWSAAQVAKAMGKTADYQMFTKRSGFYKNLFDRSTNLMRGKNSDGTWVKPFDQFKISHANTSGGDYTEGNAWHYSWHVMQDVDGLINLYGGKKRFVSKLDSLFALDSKVYGDGATVDVSGLIGQYVQGNEPSHHVAYLYTLAGAPYKTQEKINQIINTLYSNQPDGLSGNDDCGQMSAWYIFSTLGFYPVNSASGQYVFGVPAFKKATLKLGGKSFVVEAKNLSDRNRYISRIQLNGKPYTLPYITHAAIMKGGQLTFEMTDKPSIASLTN</sequence>
<feature type="domain" description="Glycosyl hydrolase family 92 N-terminal" evidence="6">
    <location>
        <begin position="27"/>
        <end position="253"/>
    </location>
</feature>
<dbReference type="AlphaFoldDB" id="A0A6I4ICW1"/>
<dbReference type="Proteomes" id="UP000434850">
    <property type="component" value="Unassembled WGS sequence"/>
</dbReference>